<feature type="domain" description="GHMP kinase N-terminal" evidence="8">
    <location>
        <begin position="92"/>
        <end position="177"/>
    </location>
</feature>
<feature type="domain" description="GHMP kinase C-terminal" evidence="9">
    <location>
        <begin position="277"/>
        <end position="359"/>
    </location>
</feature>
<dbReference type="PIRSF" id="PIRSF000530">
    <property type="entry name" value="Galactokinase"/>
    <property type="match status" value="1"/>
</dbReference>
<dbReference type="SUPFAM" id="SSF54211">
    <property type="entry name" value="Ribosomal protein S5 domain 2-like"/>
    <property type="match status" value="1"/>
</dbReference>
<dbReference type="InterPro" id="IPR000705">
    <property type="entry name" value="Galactokinase"/>
</dbReference>
<dbReference type="SUPFAM" id="SSF55060">
    <property type="entry name" value="GHMP Kinase, C-terminal domain"/>
    <property type="match status" value="1"/>
</dbReference>
<dbReference type="NCBIfam" id="NF003472">
    <property type="entry name" value="PRK05101.1"/>
    <property type="match status" value="1"/>
</dbReference>
<keyword evidence="4" id="KW-0418">Kinase</keyword>
<evidence type="ECO:0000256" key="6">
    <source>
        <dbReference type="ARBA" id="ARBA00023144"/>
    </source>
</evidence>
<dbReference type="Pfam" id="PF08544">
    <property type="entry name" value="GHMP_kinases_C"/>
    <property type="match status" value="1"/>
</dbReference>
<dbReference type="NCBIfam" id="TIGR00131">
    <property type="entry name" value="gal_kin"/>
    <property type="match status" value="1"/>
</dbReference>
<dbReference type="Gene3D" id="3.30.230.10">
    <property type="match status" value="1"/>
</dbReference>
<keyword evidence="5" id="KW-0067">ATP-binding</keyword>
<proteinExistence type="inferred from homology"/>
<dbReference type="InterPro" id="IPR006204">
    <property type="entry name" value="GHMP_kinase_N_dom"/>
</dbReference>
<dbReference type="PRINTS" id="PR00473">
    <property type="entry name" value="GALCTOKINASE"/>
</dbReference>
<protein>
    <recommendedName>
        <fullName evidence="7">Galactokinase</fullName>
        <ecNumber evidence="7">2.7.1.6</ecNumber>
    </recommendedName>
</protein>
<feature type="domain" description="Galactokinase N-terminal" evidence="10">
    <location>
        <begin position="7"/>
        <end position="56"/>
    </location>
</feature>
<evidence type="ECO:0000256" key="1">
    <source>
        <dbReference type="ARBA" id="ARBA00006566"/>
    </source>
</evidence>
<evidence type="ECO:0000256" key="3">
    <source>
        <dbReference type="ARBA" id="ARBA00022741"/>
    </source>
</evidence>
<dbReference type="RefSeq" id="WP_279250843.1">
    <property type="nucleotide sequence ID" value="NZ_SHNO01000002.1"/>
</dbReference>
<dbReference type="InterPro" id="IPR019539">
    <property type="entry name" value="GalKase_N"/>
</dbReference>
<dbReference type="Gene3D" id="3.30.70.890">
    <property type="entry name" value="GHMP kinase, C-terminal domain"/>
    <property type="match status" value="1"/>
</dbReference>
<dbReference type="Pfam" id="PF10509">
    <property type="entry name" value="GalKase_gal_bdg"/>
    <property type="match status" value="1"/>
</dbReference>
<keyword evidence="6" id="KW-0119">Carbohydrate metabolism</keyword>
<keyword evidence="3" id="KW-0547">Nucleotide-binding</keyword>
<comment type="similarity">
    <text evidence="1">Belongs to the GHMP kinase family. GalK subfamily.</text>
</comment>
<evidence type="ECO:0000259" key="8">
    <source>
        <dbReference type="Pfam" id="PF00288"/>
    </source>
</evidence>
<evidence type="ECO:0000256" key="5">
    <source>
        <dbReference type="ARBA" id="ARBA00022840"/>
    </source>
</evidence>
<keyword evidence="6" id="KW-0299">Galactose metabolism</keyword>
<dbReference type="PANTHER" id="PTHR10457">
    <property type="entry name" value="MEVALONATE KINASE/GALACTOKINASE"/>
    <property type="match status" value="1"/>
</dbReference>
<dbReference type="InterPro" id="IPR014721">
    <property type="entry name" value="Ribsml_uS5_D2-typ_fold_subgr"/>
</dbReference>
<dbReference type="PANTHER" id="PTHR10457:SF7">
    <property type="entry name" value="GALACTOKINASE-RELATED"/>
    <property type="match status" value="1"/>
</dbReference>
<dbReference type="GO" id="GO:0004335">
    <property type="term" value="F:galactokinase activity"/>
    <property type="evidence" value="ECO:0007669"/>
    <property type="project" value="UniProtKB-EC"/>
</dbReference>
<evidence type="ECO:0000256" key="4">
    <source>
        <dbReference type="ARBA" id="ARBA00022777"/>
    </source>
</evidence>
<evidence type="ECO:0000313" key="11">
    <source>
        <dbReference type="EMBL" id="MCX2979059.1"/>
    </source>
</evidence>
<dbReference type="PRINTS" id="PR00959">
    <property type="entry name" value="MEVGALKINASE"/>
</dbReference>
<dbReference type="InterPro" id="IPR006206">
    <property type="entry name" value="Mevalonate/galactokinase"/>
</dbReference>
<dbReference type="InterPro" id="IPR013750">
    <property type="entry name" value="GHMP_kinase_C_dom"/>
</dbReference>
<name>A0ABT3T9T9_9GAMM</name>
<comment type="caution">
    <text evidence="11">The sequence shown here is derived from an EMBL/GenBank/DDBJ whole genome shotgun (WGS) entry which is preliminary data.</text>
</comment>
<keyword evidence="12" id="KW-1185">Reference proteome</keyword>
<dbReference type="InterPro" id="IPR036554">
    <property type="entry name" value="GHMP_kinase_C_sf"/>
</dbReference>
<dbReference type="EC" id="2.7.1.6" evidence="7"/>
<organism evidence="11 12">
    <name type="scientific">Candidatus Marimicrobium litorale</name>
    <dbReference type="NCBI Taxonomy" id="2518991"/>
    <lineage>
        <taxon>Bacteria</taxon>
        <taxon>Pseudomonadati</taxon>
        <taxon>Pseudomonadota</taxon>
        <taxon>Gammaproteobacteria</taxon>
        <taxon>Cellvibrionales</taxon>
        <taxon>Halieaceae</taxon>
        <taxon>Marimicrobium</taxon>
    </lineage>
</organism>
<evidence type="ECO:0000259" key="9">
    <source>
        <dbReference type="Pfam" id="PF08544"/>
    </source>
</evidence>
<accession>A0ABT3T9T9</accession>
<dbReference type="EMBL" id="SHNO01000002">
    <property type="protein sequence ID" value="MCX2979059.1"/>
    <property type="molecule type" value="Genomic_DNA"/>
</dbReference>
<dbReference type="InterPro" id="IPR020568">
    <property type="entry name" value="Ribosomal_Su5_D2-typ_SF"/>
</dbReference>
<dbReference type="InterPro" id="IPR019741">
    <property type="entry name" value="Galactokinase_CS"/>
</dbReference>
<evidence type="ECO:0000259" key="10">
    <source>
        <dbReference type="Pfam" id="PF10509"/>
    </source>
</evidence>
<dbReference type="Pfam" id="PF00288">
    <property type="entry name" value="GHMP_kinases_N"/>
    <property type="match status" value="1"/>
</dbReference>
<dbReference type="PROSITE" id="PS00106">
    <property type="entry name" value="GALACTOKINASE"/>
    <property type="match status" value="1"/>
</dbReference>
<dbReference type="Proteomes" id="UP001143304">
    <property type="component" value="Unassembled WGS sequence"/>
</dbReference>
<gene>
    <name evidence="11" type="ORF">EYC82_17070</name>
</gene>
<evidence type="ECO:0000256" key="2">
    <source>
        <dbReference type="ARBA" id="ARBA00022679"/>
    </source>
</evidence>
<evidence type="ECO:0000256" key="7">
    <source>
        <dbReference type="NCBIfam" id="TIGR00131"/>
    </source>
</evidence>
<keyword evidence="2 11" id="KW-0808">Transferase</keyword>
<sequence>MLDELQEAFIAHFGEPPQHVIRAPGRVNLIGEHTDYNHGFVLPCAIEQHTLVALSPRTDNTVCTLALDYERELDTFRLGESFTSNTHQAWANYVRGVVCALQDRDFSLRGCNIAIIGNIPQGAGLSSSAALEVGVAKALAVDNDLAVSNLTLAQVGQAAENDFVGCHCGIMDQLICTSAAVGTATLIDCKDFTLKPVNMPSDLSLLLVNSNVRRGLVDSEYNDRREQCERAAAMCGVSSLRDVPLQEFQVNRQAMEPLVAKRAQHVLEENERTLLAATALQNNDIEQLSQLMSASHLSMKHLFEITVPPVDFLVDQIGEILGSHGGVRMTGGGFGGCVVALAPAELLDDIVARVEDTYYSHTGLQASIYTSAPAGGAVSIQ</sequence>
<reference evidence="11" key="1">
    <citation type="submission" date="2019-02" db="EMBL/GenBank/DDBJ databases">
        <authorList>
            <person name="Li S.-H."/>
        </authorList>
    </citation>
    <scope>NUCLEOTIDE SEQUENCE</scope>
    <source>
        <strain evidence="11">IMCC11814</strain>
    </source>
</reference>
<evidence type="ECO:0000313" key="12">
    <source>
        <dbReference type="Proteomes" id="UP001143304"/>
    </source>
</evidence>
<dbReference type="PROSITE" id="PS00627">
    <property type="entry name" value="GHMP_KINASES_ATP"/>
    <property type="match status" value="1"/>
</dbReference>
<dbReference type="InterPro" id="IPR006203">
    <property type="entry name" value="GHMP_knse_ATP-bd_CS"/>
</dbReference>